<accession>A0A4R3ZJX4</accession>
<organism evidence="2 3">
    <name type="scientific">Dietzia cinnamea</name>
    <dbReference type="NCBI Taxonomy" id="321318"/>
    <lineage>
        <taxon>Bacteria</taxon>
        <taxon>Bacillati</taxon>
        <taxon>Actinomycetota</taxon>
        <taxon>Actinomycetes</taxon>
        <taxon>Mycobacteriales</taxon>
        <taxon>Dietziaceae</taxon>
        <taxon>Dietzia</taxon>
    </lineage>
</organism>
<evidence type="ECO:0000313" key="2">
    <source>
        <dbReference type="EMBL" id="TCW17130.1"/>
    </source>
</evidence>
<proteinExistence type="predicted"/>
<dbReference type="AlphaFoldDB" id="A0A4R3ZJX4"/>
<feature type="region of interest" description="Disordered" evidence="1">
    <location>
        <begin position="113"/>
        <end position="170"/>
    </location>
</feature>
<name>A0A4R3ZJX4_9ACTN</name>
<sequence length="170" mass="18403">SHTVSGMRHSFVTDPDHVPAPHLQTSDLWSRAYFVRQAHKIGPNTVAAISEVLDRQRIEAQGYRSCQNILALARGDNKQLLERACGQLVSETSRRAISYTAVKQQLAALRAQAAARPTTTQPAVAATTDRLEPPPGRRDTTGAHLAGPEQFSLAALTSAPNDSNREAGRD</sequence>
<protein>
    <submittedName>
        <fullName evidence="2">Uncharacterized protein</fullName>
    </submittedName>
</protein>
<gene>
    <name evidence="2" type="ORF">EDD19_1712</name>
</gene>
<feature type="non-terminal residue" evidence="2">
    <location>
        <position position="1"/>
    </location>
</feature>
<evidence type="ECO:0000256" key="1">
    <source>
        <dbReference type="SAM" id="MobiDB-lite"/>
    </source>
</evidence>
<dbReference type="EMBL" id="SMCX01000071">
    <property type="protein sequence ID" value="TCW17130.1"/>
    <property type="molecule type" value="Genomic_DNA"/>
</dbReference>
<feature type="compositionally biased region" description="Basic and acidic residues" evidence="1">
    <location>
        <begin position="129"/>
        <end position="141"/>
    </location>
</feature>
<dbReference type="Proteomes" id="UP000295805">
    <property type="component" value="Unassembled WGS sequence"/>
</dbReference>
<reference evidence="2 3" key="1">
    <citation type="submission" date="2019-03" db="EMBL/GenBank/DDBJ databases">
        <title>Root nodule microbial communities of legume samples collected from USA, Mexico and Botswana.</title>
        <authorList>
            <person name="Hirsch A."/>
        </authorList>
    </citation>
    <scope>NUCLEOTIDE SEQUENCE [LARGE SCALE GENOMIC DNA]</scope>
    <source>
        <strain evidence="2 3">55</strain>
    </source>
</reference>
<feature type="compositionally biased region" description="Low complexity" evidence="1">
    <location>
        <begin position="113"/>
        <end position="128"/>
    </location>
</feature>
<evidence type="ECO:0000313" key="3">
    <source>
        <dbReference type="Proteomes" id="UP000295805"/>
    </source>
</evidence>
<comment type="caution">
    <text evidence="2">The sequence shown here is derived from an EMBL/GenBank/DDBJ whole genome shotgun (WGS) entry which is preliminary data.</text>
</comment>